<evidence type="ECO:0000313" key="2">
    <source>
        <dbReference type="EMBL" id="QCO43466.1"/>
    </source>
</evidence>
<accession>A0A4P8DYW9</accession>
<dbReference type="EMBL" id="MK630134">
    <property type="protein sequence ID" value="QCO43466.1"/>
    <property type="molecule type" value="Genomic_DNA"/>
</dbReference>
<name>A0A4P8DYW9_9BETA</name>
<comment type="similarity">
    <text evidence="1">Belongs to the herpesviridae UL95 family.</text>
</comment>
<gene>
    <name evidence="2" type="primary">U67</name>
</gene>
<reference evidence="2" key="1">
    <citation type="submission" date="2019-03" db="EMBL/GenBank/DDBJ databases">
        <authorList>
            <person name="Domonova E.A."/>
            <person name="Goptar I.A."/>
            <person name="Nikiforova A.V."/>
            <person name="Kuleshov K.V."/>
        </authorList>
    </citation>
    <scope>NUCLEOTIDE SEQUENCE</scope>
    <source>
        <strain evidence="2">MOW-F1M</strain>
    </source>
</reference>
<dbReference type="Pfam" id="PF03038">
    <property type="entry name" value="Herpes_UL95"/>
    <property type="match status" value="2"/>
</dbReference>
<sequence length="372" mass="41685">MWVMSQVRSMEPDLTLAAVYQAAANLTEQDKEIFAEAVKTAFSVCSSAAPSARLRMIETPTQNFMFVTSVIPSGVTSGEKKTKLNIDAALDNLALSFANKKSKKMARTYLLQNVLRTQDQQVAISGKYILYTKKHIETSLMIDKTKLVKKILEYAETPNLLGYTDVRDLECLLWLVFCGPKSFCQSDSCFGYSKTGYNAAFPNLLPPYLYECGQNNGLFFGIVQAYVFSWYSDFDFSVLEISERARRRIRSLLYDLKQKFAEQEVSVLPVASQMCIFCALYKQNKLSLEYVSGDLKTSVFSPIIIKDCLCVQTTISTTQMLPVCTHKLCVQTTISTTQMLPGTKSSAIFPVYDLRKLLGALVISEGSVKFDI</sequence>
<proteinExistence type="inferred from homology"/>
<organism evidence="2">
    <name type="scientific">Human betaherpesvirus 6A</name>
    <dbReference type="NCBI Taxonomy" id="32603"/>
    <lineage>
        <taxon>Viruses</taxon>
        <taxon>Duplodnaviria</taxon>
        <taxon>Heunggongvirae</taxon>
        <taxon>Peploviricota</taxon>
        <taxon>Herviviricetes</taxon>
        <taxon>Herpesvirales</taxon>
        <taxon>Orthoherpesviridae</taxon>
        <taxon>Betaherpesvirinae</taxon>
        <taxon>Roseolovirus</taxon>
        <taxon>Roseolovirus humanbeta6a</taxon>
    </lineage>
</organism>
<evidence type="ECO:0000256" key="1">
    <source>
        <dbReference type="ARBA" id="ARBA00006002"/>
    </source>
</evidence>
<protein>
    <submittedName>
        <fullName evidence="2">U67</fullName>
    </submittedName>
</protein>
<dbReference type="InterPro" id="IPR004280">
    <property type="entry name" value="Herpes_UL95"/>
</dbReference>